<keyword evidence="3" id="KW-1185">Reference proteome</keyword>
<feature type="compositionally biased region" description="Basic residues" evidence="1">
    <location>
        <begin position="8"/>
        <end position="21"/>
    </location>
</feature>
<dbReference type="GeneID" id="39596572"/>
<evidence type="ECO:0000313" key="2">
    <source>
        <dbReference type="EMBL" id="RWQ94072.1"/>
    </source>
</evidence>
<comment type="caution">
    <text evidence="2">The sequence shown here is derived from an EMBL/GenBank/DDBJ whole genome shotgun (WGS) entry which is preliminary data.</text>
</comment>
<accession>A0A443HQH3</accession>
<dbReference type="VEuPathDB" id="FungiDB:C8Q69DRAFT_315147"/>
<proteinExistence type="predicted"/>
<protein>
    <submittedName>
        <fullName evidence="2">Uncharacterized protein</fullName>
    </submittedName>
</protein>
<name>A0A443HQH3_BYSSP</name>
<organism evidence="2 3">
    <name type="scientific">Byssochlamys spectabilis</name>
    <name type="common">Paecilomyces variotii</name>
    <dbReference type="NCBI Taxonomy" id="264951"/>
    <lineage>
        <taxon>Eukaryota</taxon>
        <taxon>Fungi</taxon>
        <taxon>Dikarya</taxon>
        <taxon>Ascomycota</taxon>
        <taxon>Pezizomycotina</taxon>
        <taxon>Eurotiomycetes</taxon>
        <taxon>Eurotiomycetidae</taxon>
        <taxon>Eurotiales</taxon>
        <taxon>Thermoascaceae</taxon>
        <taxon>Paecilomyces</taxon>
    </lineage>
</organism>
<evidence type="ECO:0000313" key="3">
    <source>
        <dbReference type="Proteomes" id="UP000283841"/>
    </source>
</evidence>
<gene>
    <name evidence="2" type="ORF">C8Q69DRAFT_315147</name>
</gene>
<dbReference type="RefSeq" id="XP_028483717.1">
    <property type="nucleotide sequence ID" value="XM_028627295.1"/>
</dbReference>
<reference evidence="2 3" key="1">
    <citation type="journal article" date="2018" name="Front. Microbiol.">
        <title>Genomic and genetic insights into a cosmopolitan fungus, Paecilomyces variotii (Eurotiales).</title>
        <authorList>
            <person name="Urquhart A.S."/>
            <person name="Mondo S.J."/>
            <person name="Makela M.R."/>
            <person name="Hane J.K."/>
            <person name="Wiebenga A."/>
            <person name="He G."/>
            <person name="Mihaltcheva S."/>
            <person name="Pangilinan J."/>
            <person name="Lipzen A."/>
            <person name="Barry K."/>
            <person name="de Vries R.P."/>
            <person name="Grigoriev I.V."/>
            <person name="Idnurm A."/>
        </authorList>
    </citation>
    <scope>NUCLEOTIDE SEQUENCE [LARGE SCALE GENOMIC DNA]</scope>
    <source>
        <strain evidence="2 3">CBS 101075</strain>
    </source>
</reference>
<sequence>MELTPIRVRGRRKKRAVAKKKSHEEKENAESKAVALRRPKGGRPMMSLEDKAASQSRAAARKRLPQTTPPGRRRRKLSRLECLPVELIEKIFLYSLDVDLPRSSPTLAAALSRERMYKVFILLSFWNDLPVEEDASQPMIARILAPAEYERLDEEARKALQSDVLRCRWCTVQRILGELPQLMNLTLQKYWLGAGISMDKTNQENFDRFLARKDDIRTFEGTDSRGDHYTLTVVPLLSITITCAETQEVETHRILSVKRFPDSLLRGDDGFSDDDIAYLETLRTGHGFDAPGTDVSFSRDALQQGIHNALIEHNSRALTALLKIDEYFIRHRLESEGTSSTPPYSIPPEHFHTAVTNAGNDPTFFQLLLRTNAESLPADDATITQWAMDLNNGLGNWLLDFMVQLPEHIEAARADPRTASLFYMGRANQDIELGRRYLNEVLGITELSSWMEETEFDVSSLWEVERSSDSAS</sequence>
<feature type="region of interest" description="Disordered" evidence="1">
    <location>
        <begin position="1"/>
        <end position="75"/>
    </location>
</feature>
<evidence type="ECO:0000256" key="1">
    <source>
        <dbReference type="SAM" id="MobiDB-lite"/>
    </source>
</evidence>
<dbReference type="EMBL" id="RCNU01000008">
    <property type="protein sequence ID" value="RWQ94072.1"/>
    <property type="molecule type" value="Genomic_DNA"/>
</dbReference>
<dbReference type="Proteomes" id="UP000283841">
    <property type="component" value="Unassembled WGS sequence"/>
</dbReference>
<dbReference type="AlphaFoldDB" id="A0A443HQH3"/>